<dbReference type="Gene3D" id="1.10.1900.20">
    <property type="entry name" value="Ribosomal protein L20"/>
    <property type="match status" value="1"/>
</dbReference>
<dbReference type="InterPro" id="IPR005813">
    <property type="entry name" value="Ribosomal_bL20"/>
</dbReference>
<dbReference type="GO" id="GO:1990904">
    <property type="term" value="C:ribonucleoprotein complex"/>
    <property type="evidence" value="ECO:0007669"/>
    <property type="project" value="UniProtKB-KW"/>
</dbReference>
<feature type="region of interest" description="Disordered" evidence="9">
    <location>
        <begin position="1"/>
        <end position="30"/>
    </location>
</feature>
<dbReference type="PROSITE" id="PS00937">
    <property type="entry name" value="RIBOSOMAL_L20"/>
    <property type="match status" value="1"/>
</dbReference>
<evidence type="ECO:0000256" key="5">
    <source>
        <dbReference type="ARBA" id="ARBA00023274"/>
    </source>
</evidence>
<name>A0A410P6W6_VELA1</name>
<protein>
    <recommendedName>
        <fullName evidence="6 7">Large ribosomal subunit protein bL20</fullName>
    </recommendedName>
</protein>
<dbReference type="HAMAP" id="MF_00382">
    <property type="entry name" value="Ribosomal_bL20"/>
    <property type="match status" value="1"/>
</dbReference>
<dbReference type="KEGG" id="vai:BU251_09465"/>
<dbReference type="InterPro" id="IPR049946">
    <property type="entry name" value="RIBOSOMAL_L20_CS"/>
</dbReference>
<gene>
    <name evidence="7" type="primary">rplT</name>
    <name evidence="10" type="ORF">BU251_09465</name>
</gene>
<dbReference type="NCBIfam" id="TIGR01032">
    <property type="entry name" value="rplT_bact"/>
    <property type="match status" value="1"/>
</dbReference>
<comment type="similarity">
    <text evidence="1 7 8">Belongs to the bacterial ribosomal protein bL20 family.</text>
</comment>
<evidence type="ECO:0000313" key="11">
    <source>
        <dbReference type="Proteomes" id="UP000287243"/>
    </source>
</evidence>
<dbReference type="RefSeq" id="WP_128700899.1">
    <property type="nucleotide sequence ID" value="NZ_CP019384.1"/>
</dbReference>
<keyword evidence="4 7" id="KW-0689">Ribosomal protein</keyword>
<evidence type="ECO:0000256" key="4">
    <source>
        <dbReference type="ARBA" id="ARBA00022980"/>
    </source>
</evidence>
<dbReference type="SUPFAM" id="SSF74731">
    <property type="entry name" value="Ribosomal protein L20"/>
    <property type="match status" value="1"/>
</dbReference>
<keyword evidence="3 7" id="KW-0694">RNA-binding</keyword>
<dbReference type="InterPro" id="IPR035566">
    <property type="entry name" value="Ribosomal_protein_bL20_C"/>
</dbReference>
<dbReference type="Proteomes" id="UP000287243">
    <property type="component" value="Chromosome"/>
</dbReference>
<evidence type="ECO:0000256" key="9">
    <source>
        <dbReference type="SAM" id="MobiDB-lite"/>
    </source>
</evidence>
<reference evidence="10 11" key="1">
    <citation type="submission" date="2017-01" db="EMBL/GenBank/DDBJ databases">
        <title>First insights into the biology of 'candidatus Vampirococcus archaeovorus'.</title>
        <authorList>
            <person name="Kizina J."/>
            <person name="Jordan S."/>
            <person name="Stueber K."/>
            <person name="Reinhardt R."/>
            <person name="Harder J."/>
        </authorList>
    </citation>
    <scope>NUCLEOTIDE SEQUENCE [LARGE SCALE GENOMIC DNA]</scope>
    <source>
        <strain evidence="10 11">LiM</strain>
    </source>
</reference>
<dbReference type="GO" id="GO:0003735">
    <property type="term" value="F:structural constituent of ribosome"/>
    <property type="evidence" value="ECO:0007669"/>
    <property type="project" value="InterPro"/>
</dbReference>
<keyword evidence="2 7" id="KW-0699">rRNA-binding</keyword>
<dbReference type="PANTHER" id="PTHR10986">
    <property type="entry name" value="39S RIBOSOMAL PROTEIN L20"/>
    <property type="match status" value="1"/>
</dbReference>
<evidence type="ECO:0000256" key="8">
    <source>
        <dbReference type="RuleBase" id="RU000560"/>
    </source>
</evidence>
<evidence type="ECO:0000256" key="6">
    <source>
        <dbReference type="ARBA" id="ARBA00035172"/>
    </source>
</evidence>
<organism evidence="10 11">
    <name type="scientific">Velamenicoccus archaeovorus</name>
    <dbReference type="NCBI Taxonomy" id="1930593"/>
    <lineage>
        <taxon>Bacteria</taxon>
        <taxon>Pseudomonadati</taxon>
        <taxon>Candidatus Omnitrophota</taxon>
        <taxon>Candidatus Velamenicoccus</taxon>
    </lineage>
</organism>
<dbReference type="Gene3D" id="6.10.160.10">
    <property type="match status" value="1"/>
</dbReference>
<dbReference type="GO" id="GO:0005840">
    <property type="term" value="C:ribosome"/>
    <property type="evidence" value="ECO:0007669"/>
    <property type="project" value="UniProtKB-KW"/>
</dbReference>
<dbReference type="PRINTS" id="PR00062">
    <property type="entry name" value="RIBOSOMALL20"/>
</dbReference>
<dbReference type="OrthoDB" id="9808966at2"/>
<proteinExistence type="inferred from homology"/>
<evidence type="ECO:0000256" key="3">
    <source>
        <dbReference type="ARBA" id="ARBA00022884"/>
    </source>
</evidence>
<keyword evidence="5 7" id="KW-0687">Ribonucleoprotein</keyword>
<evidence type="ECO:0000256" key="1">
    <source>
        <dbReference type="ARBA" id="ARBA00007698"/>
    </source>
</evidence>
<dbReference type="FunFam" id="1.10.1900.20:FF:000001">
    <property type="entry name" value="50S ribosomal protein L20"/>
    <property type="match status" value="1"/>
</dbReference>
<dbReference type="EMBL" id="CP019384">
    <property type="protein sequence ID" value="QAT17935.1"/>
    <property type="molecule type" value="Genomic_DNA"/>
</dbReference>
<evidence type="ECO:0000256" key="7">
    <source>
        <dbReference type="HAMAP-Rule" id="MF_00382"/>
    </source>
</evidence>
<evidence type="ECO:0000256" key="2">
    <source>
        <dbReference type="ARBA" id="ARBA00022730"/>
    </source>
</evidence>
<comment type="function">
    <text evidence="7 8">Binds directly to 23S ribosomal RNA and is necessary for the in vitro assembly process of the 50S ribosomal subunit. It is not involved in the protein synthesizing functions of that subunit.</text>
</comment>
<dbReference type="GO" id="GO:0000027">
    <property type="term" value="P:ribosomal large subunit assembly"/>
    <property type="evidence" value="ECO:0007669"/>
    <property type="project" value="UniProtKB-UniRule"/>
</dbReference>
<dbReference type="AlphaFoldDB" id="A0A410P6W6"/>
<evidence type="ECO:0000313" key="10">
    <source>
        <dbReference type="EMBL" id="QAT17935.1"/>
    </source>
</evidence>
<keyword evidence="11" id="KW-1185">Reference proteome</keyword>
<dbReference type="CDD" id="cd07026">
    <property type="entry name" value="Ribosomal_L20"/>
    <property type="match status" value="1"/>
</dbReference>
<dbReference type="Pfam" id="PF00453">
    <property type="entry name" value="Ribosomal_L20"/>
    <property type="match status" value="1"/>
</dbReference>
<dbReference type="GO" id="GO:0006412">
    <property type="term" value="P:translation"/>
    <property type="evidence" value="ECO:0007669"/>
    <property type="project" value="InterPro"/>
</dbReference>
<dbReference type="GO" id="GO:0019843">
    <property type="term" value="F:rRNA binding"/>
    <property type="evidence" value="ECO:0007669"/>
    <property type="project" value="UniProtKB-UniRule"/>
</dbReference>
<sequence length="119" mass="13646">MARVKPNVASRARKKRIMKEAKGRRGDRSRRYRMAKEAVDRARSYATRDRRAKKREIRSLWIARINAACRQAGTTYSRLINGLRKANVSLDRKIIAEMAVNDNAAFLKLVEIAKGQMTA</sequence>
<accession>A0A410P6W6</accession>